<protein>
    <recommendedName>
        <fullName evidence="3">DUF3347 domain-containing protein</fullName>
    </recommendedName>
</protein>
<evidence type="ECO:0000259" key="3">
    <source>
        <dbReference type="Pfam" id="PF11827"/>
    </source>
</evidence>
<sequence length="212" mass="22877">MKTIIISTLTITTLAFAACNNQPASHEGSHTDSAATAHHHDATPAAAADVTTVKPQFTDVDPAIATAMKGVVNGYLQLKNSLAADDDAAAAKAGETMSAALTQVDASRFTADQKKIYDNNEEDLKEHADHISKNVGNIAHQREHFVMMSDDMFELVKAFGGGQPLYRTHCPMYDQNKGAYWLSESVTVRNPYMGTKMADCGSVKEMIDTGRP</sequence>
<keyword evidence="2" id="KW-0732">Signal</keyword>
<dbReference type="STRING" id="634771.SAMN04488128_10863"/>
<evidence type="ECO:0000313" key="5">
    <source>
        <dbReference type="Proteomes" id="UP000190367"/>
    </source>
</evidence>
<dbReference type="Proteomes" id="UP000190367">
    <property type="component" value="Unassembled WGS sequence"/>
</dbReference>
<dbReference type="InterPro" id="IPR021782">
    <property type="entry name" value="DUF3347"/>
</dbReference>
<reference evidence="5" key="1">
    <citation type="submission" date="2017-02" db="EMBL/GenBank/DDBJ databases">
        <authorList>
            <person name="Varghese N."/>
            <person name="Submissions S."/>
        </authorList>
    </citation>
    <scope>NUCLEOTIDE SEQUENCE [LARGE SCALE GENOMIC DNA]</scope>
    <source>
        <strain evidence="5">DSM 22224</strain>
    </source>
</reference>
<evidence type="ECO:0000256" key="1">
    <source>
        <dbReference type="SAM" id="MobiDB-lite"/>
    </source>
</evidence>
<dbReference type="RefSeq" id="WP_078673120.1">
    <property type="nucleotide sequence ID" value="NZ_FUWZ01000008.1"/>
</dbReference>
<accession>A0A1T4U2P9</accession>
<evidence type="ECO:0000256" key="2">
    <source>
        <dbReference type="SAM" id="SignalP"/>
    </source>
</evidence>
<dbReference type="EMBL" id="FUWZ01000008">
    <property type="protein sequence ID" value="SKA46943.1"/>
    <property type="molecule type" value="Genomic_DNA"/>
</dbReference>
<dbReference type="PROSITE" id="PS51257">
    <property type="entry name" value="PROKAR_LIPOPROTEIN"/>
    <property type="match status" value="1"/>
</dbReference>
<organism evidence="4 5">
    <name type="scientific">Chitinophaga eiseniae</name>
    <dbReference type="NCBI Taxonomy" id="634771"/>
    <lineage>
        <taxon>Bacteria</taxon>
        <taxon>Pseudomonadati</taxon>
        <taxon>Bacteroidota</taxon>
        <taxon>Chitinophagia</taxon>
        <taxon>Chitinophagales</taxon>
        <taxon>Chitinophagaceae</taxon>
        <taxon>Chitinophaga</taxon>
    </lineage>
</organism>
<name>A0A1T4U2P9_9BACT</name>
<gene>
    <name evidence="4" type="ORF">SAMN04488128_10863</name>
</gene>
<dbReference type="Pfam" id="PF11827">
    <property type="entry name" value="DUF3347"/>
    <property type="match status" value="1"/>
</dbReference>
<dbReference type="OrthoDB" id="5513217at2"/>
<proteinExistence type="predicted"/>
<feature type="domain" description="DUF3347" evidence="3">
    <location>
        <begin position="71"/>
        <end position="160"/>
    </location>
</feature>
<dbReference type="AlphaFoldDB" id="A0A1T4U2P9"/>
<feature type="region of interest" description="Disordered" evidence="1">
    <location>
        <begin position="22"/>
        <end position="48"/>
    </location>
</feature>
<keyword evidence="5" id="KW-1185">Reference proteome</keyword>
<feature type="chain" id="PRO_5012007086" description="DUF3347 domain-containing protein" evidence="2">
    <location>
        <begin position="18"/>
        <end position="212"/>
    </location>
</feature>
<feature type="signal peptide" evidence="2">
    <location>
        <begin position="1"/>
        <end position="17"/>
    </location>
</feature>
<evidence type="ECO:0000313" key="4">
    <source>
        <dbReference type="EMBL" id="SKA46943.1"/>
    </source>
</evidence>